<dbReference type="Gene3D" id="3.30.70.360">
    <property type="match status" value="1"/>
</dbReference>
<organism evidence="5 6">
    <name type="scientific">Acinetobacter baumannii (strain 1295743)</name>
    <dbReference type="NCBI Taxonomy" id="1310613"/>
    <lineage>
        <taxon>Bacteria</taxon>
        <taxon>Pseudomonadati</taxon>
        <taxon>Pseudomonadota</taxon>
        <taxon>Gammaproteobacteria</taxon>
        <taxon>Moraxellales</taxon>
        <taxon>Moraxellaceae</taxon>
        <taxon>Acinetobacter</taxon>
        <taxon>Acinetobacter calcoaceticus/baumannii complex</taxon>
    </lineage>
</organism>
<dbReference type="PANTHER" id="PTHR11014:SF63">
    <property type="entry name" value="METALLOPEPTIDASE, PUTATIVE (AFU_ORTHOLOGUE AFUA_6G09600)-RELATED"/>
    <property type="match status" value="1"/>
</dbReference>
<feature type="domain" description="Peptidase M20 dimerisation" evidence="4">
    <location>
        <begin position="227"/>
        <end position="322"/>
    </location>
</feature>
<evidence type="ECO:0000256" key="2">
    <source>
        <dbReference type="PIRSR" id="PIRSR005962-1"/>
    </source>
</evidence>
<dbReference type="InterPro" id="IPR002933">
    <property type="entry name" value="Peptidase_M20"/>
</dbReference>
<dbReference type="SUPFAM" id="SSF53187">
    <property type="entry name" value="Zn-dependent exopeptidases"/>
    <property type="match status" value="1"/>
</dbReference>
<dbReference type="CDD" id="cd05667">
    <property type="entry name" value="M20_Acy1-like"/>
    <property type="match status" value="1"/>
</dbReference>
<sequence length="445" mass="48630">MYKKTALIFPLALISQLSLADWVKDATQQNKNQVIQLRQHIHEYPELGNMEFKTSALVQKELKSYGIQVKTGYAKTGVIGILKGNNPGPIIALRADMDALPMEEKSGVPFASKQKAIFYQGKETYVMHACGHDAHTAMLLGAAKILAANKDKISGTVIFVFQPAEEGGADIDNFTHGDQIGSRKMIADGAFKDYKPEAIFGMHVMSGMKSGHLYYKDGAILNSADHLRIQVNGKQVHGSTPWLGRDPIYASAQMINNLQSLISRRTDLTQGMGVISIGNIQGGTAGNVIPEQVNMIGTIRSNNEQIRENILKSLPTLVENNAQANDVTAKVEIAPYAPVTMNNKALTQLIQPTLAKTVGDSNLHVLDHNASASEDFAYYGKLMPSFFVFLGATPENQDLSQAAPNHNPSFIVDDKALKTGTELHIRFVLDYPNIAKQVQAAWKQS</sequence>
<proteinExistence type="predicted"/>
<dbReference type="AlphaFoldDB" id="A0A009I4F8"/>
<dbReference type="PANTHER" id="PTHR11014">
    <property type="entry name" value="PEPTIDASE M20 FAMILY MEMBER"/>
    <property type="match status" value="1"/>
</dbReference>
<accession>A0A009I4F8</accession>
<dbReference type="GO" id="GO:0016787">
    <property type="term" value="F:hydrolase activity"/>
    <property type="evidence" value="ECO:0007669"/>
    <property type="project" value="UniProtKB-KW"/>
</dbReference>
<dbReference type="Pfam" id="PF07687">
    <property type="entry name" value="M20_dimer"/>
    <property type="match status" value="1"/>
</dbReference>
<evidence type="ECO:0000256" key="3">
    <source>
        <dbReference type="SAM" id="SignalP"/>
    </source>
</evidence>
<feature type="binding site" evidence="2">
    <location>
        <position position="166"/>
    </location>
    <ligand>
        <name>Mn(2+)</name>
        <dbReference type="ChEBI" id="CHEBI:29035"/>
        <label>2</label>
    </ligand>
</feature>
<dbReference type="InterPro" id="IPR017439">
    <property type="entry name" value="Amidohydrolase"/>
</dbReference>
<keyword evidence="2" id="KW-0479">Metal-binding</keyword>
<dbReference type="PATRIC" id="fig|1310613.3.peg.2200"/>
<feature type="binding site" evidence="2">
    <location>
        <position position="203"/>
    </location>
    <ligand>
        <name>Mn(2+)</name>
        <dbReference type="ChEBI" id="CHEBI:29035"/>
        <label>2</label>
    </ligand>
</feature>
<evidence type="ECO:0000259" key="4">
    <source>
        <dbReference type="Pfam" id="PF07687"/>
    </source>
</evidence>
<dbReference type="EMBL" id="JEWH01000027">
    <property type="protein sequence ID" value="EXB05406.1"/>
    <property type="molecule type" value="Genomic_DNA"/>
</dbReference>
<dbReference type="InterPro" id="IPR011650">
    <property type="entry name" value="Peptidase_M20_dimer"/>
</dbReference>
<evidence type="ECO:0000256" key="1">
    <source>
        <dbReference type="ARBA" id="ARBA00022801"/>
    </source>
</evidence>
<evidence type="ECO:0000313" key="5">
    <source>
        <dbReference type="EMBL" id="EXB05406.1"/>
    </source>
</evidence>
<feature type="signal peptide" evidence="3">
    <location>
        <begin position="1"/>
        <end position="20"/>
    </location>
</feature>
<dbReference type="RefSeq" id="WP_032051239.1">
    <property type="nucleotide sequence ID" value="NZ_JEWH01000027.1"/>
</dbReference>
<comment type="caution">
    <text evidence="5">The sequence shown here is derived from an EMBL/GenBank/DDBJ whole genome shotgun (WGS) entry which is preliminary data.</text>
</comment>
<dbReference type="Proteomes" id="UP000020595">
    <property type="component" value="Unassembled WGS sequence"/>
</dbReference>
<feature type="binding site" evidence="2">
    <location>
        <position position="130"/>
    </location>
    <ligand>
        <name>Mn(2+)</name>
        <dbReference type="ChEBI" id="CHEBI:29035"/>
        <label>2</label>
    </ligand>
</feature>
<evidence type="ECO:0000313" key="6">
    <source>
        <dbReference type="Proteomes" id="UP000020595"/>
    </source>
</evidence>
<dbReference type="NCBIfam" id="TIGR01891">
    <property type="entry name" value="amidohydrolases"/>
    <property type="match status" value="1"/>
</dbReference>
<feature type="binding site" evidence="2">
    <location>
        <position position="406"/>
    </location>
    <ligand>
        <name>Mn(2+)</name>
        <dbReference type="ChEBI" id="CHEBI:29035"/>
        <label>2</label>
    </ligand>
</feature>
<gene>
    <name evidence="5" type="ORF">J512_2290</name>
</gene>
<feature type="chain" id="PRO_5001446384" evidence="3">
    <location>
        <begin position="21"/>
        <end position="445"/>
    </location>
</feature>
<protein>
    <submittedName>
        <fullName evidence="5">Amidohydrolase family protein</fullName>
    </submittedName>
</protein>
<reference evidence="5 6" key="1">
    <citation type="submission" date="2014-02" db="EMBL/GenBank/DDBJ databases">
        <title>Comparative genomics and transcriptomics to identify genetic mechanisms underlying the emergence of carbapenem resistant Acinetobacter baumannii (CRAb).</title>
        <authorList>
            <person name="Harris A.D."/>
            <person name="Johnson K.J."/>
            <person name="George J."/>
            <person name="Shefchek K."/>
            <person name="Daugherty S.C."/>
            <person name="Parankush S."/>
            <person name="Sadzewicz L."/>
            <person name="Tallon L."/>
            <person name="Sengamalay N."/>
            <person name="Hazen T.H."/>
            <person name="Rasko D.A."/>
        </authorList>
    </citation>
    <scope>NUCLEOTIDE SEQUENCE [LARGE SCALE GENOMIC DNA]</scope>
    <source>
        <strain evidence="5 6">1295743</strain>
    </source>
</reference>
<feature type="binding site" evidence="2">
    <location>
        <position position="132"/>
    </location>
    <ligand>
        <name>Mn(2+)</name>
        <dbReference type="ChEBI" id="CHEBI:29035"/>
        <label>2</label>
    </ligand>
</feature>
<dbReference type="Pfam" id="PF01546">
    <property type="entry name" value="Peptidase_M20"/>
    <property type="match status" value="1"/>
</dbReference>
<dbReference type="SUPFAM" id="SSF55031">
    <property type="entry name" value="Bacterial exopeptidase dimerisation domain"/>
    <property type="match status" value="1"/>
</dbReference>
<dbReference type="GO" id="GO:0046872">
    <property type="term" value="F:metal ion binding"/>
    <property type="evidence" value="ECO:0007669"/>
    <property type="project" value="UniProtKB-KW"/>
</dbReference>
<name>A0A009I4F8_ACIB9</name>
<comment type="cofactor">
    <cofactor evidence="2">
        <name>Mn(2+)</name>
        <dbReference type="ChEBI" id="CHEBI:29035"/>
    </cofactor>
    <text evidence="2">The Mn(2+) ion enhances activity.</text>
</comment>
<dbReference type="InterPro" id="IPR036264">
    <property type="entry name" value="Bact_exopeptidase_dim_dom"/>
</dbReference>
<dbReference type="PIRSF" id="PIRSF005962">
    <property type="entry name" value="Pept_M20D_amidohydro"/>
    <property type="match status" value="1"/>
</dbReference>
<keyword evidence="2" id="KW-0464">Manganese</keyword>
<keyword evidence="1 5" id="KW-0378">Hydrolase</keyword>
<keyword evidence="3" id="KW-0732">Signal</keyword>
<dbReference type="Gene3D" id="3.40.630.10">
    <property type="entry name" value="Zn peptidases"/>
    <property type="match status" value="1"/>
</dbReference>